<keyword evidence="3" id="KW-1133">Transmembrane helix</keyword>
<feature type="transmembrane region" description="Helical" evidence="3">
    <location>
        <begin position="156"/>
        <end position="174"/>
    </location>
</feature>
<gene>
    <name evidence="6" type="ORF">ACHAXA_005100</name>
</gene>
<keyword evidence="3" id="KW-0812">Transmembrane</keyword>
<dbReference type="PROSITE" id="PS51820">
    <property type="entry name" value="PA14"/>
    <property type="match status" value="3"/>
</dbReference>
<sequence>MSSIANADNYCPSIMDTEEGALASPPTASFTEEEAPEWQPNDASDAEAEAESDSFAVPTTPPDPIHELDIEDRNNDDGPPLSSTADTMEREPDDAGGDGGGGGNDDSTLITAEGAWDTTIVVNDATLFINDDDGDEGEVIIATTILPWWKQKSGQMLIGVALVLLAAIVTAIGLSSRDVAPNGDDGDTNPLDDVPAGKRGPHGTCPSDKSARDCGATLEIWMDVGGWSIMNLAVATDNFTLPPNRTERLIDTLSGPFNWADNYGCRITGWLVPPITSDEYFLMVSGDDEGELWLSSNDDPINKVMVANIIVSSNYAKFEYHWLESPDQQSSQLSLVAGRSYYFEAFSKEGDSFDSFAIAWRYPGLGKVEIIPAIYSRTKKPVPCGINSDCDDGVWCNGDETCNDVGLCEFGSQRTCSDGLICTDDICDELTKSCKNPTTDCFASGDPCATDQCMESLGGCQFTCGATLDTWSLLSDGLYFNDMRFGKGLLNAPNKTERLGSLLEAPTNIAEWYASRMKGWLVPPVSGDYVFWIAADDMAELWLSTNDYPENGVLICFLTWKAEPRQWTTYPEQKSEPIPLVGGQAYYFEALMKETSNTDNLAIAWQYPGQTLEVIPARHSRMTRPNTWPATCLVDSDCDDGLWCNGDESCSDAGVCRLGALRTCSDGLLCTDDLCNELTDSCENPVANCTESMDPCATDQCIESLGGCQFSCGAILETWTDIVGSSVPDLISATNNFAIAPDMTERLGDLLEAESYVANNFGVRMKGWLVPPVTGNYRFWISSDDQGELWLSTNDDPANKIIICFQPGSSGSRGWFTFREQQSELILLVAGQAYYFEAIMKELRGQDGLAIAWQYPGRALEIIPARFSMMTRPIPNNNTISTSTDMTEQPMDANVTDAADAAVVQPVTIYDAGKGSQGFSILMAFVDAAGLVDLVSGPGPITVLATTNDLWVSFASSFPAGVTLETYLLPENIALLQDILYYHIIDGLHPTSSLVSGNITTKNGKFISVVVSGGAISFNDAYVLEPDWMFDNGVVHIIDRVLVPPDIV</sequence>
<dbReference type="InterPro" id="IPR037524">
    <property type="entry name" value="PA14/GLEYA"/>
</dbReference>
<evidence type="ECO:0000256" key="2">
    <source>
        <dbReference type="SAM" id="MobiDB-lite"/>
    </source>
</evidence>
<accession>A0ABD3R830</accession>
<dbReference type="Gene3D" id="2.60.120.1560">
    <property type="match status" value="1"/>
</dbReference>
<dbReference type="Pfam" id="PF02469">
    <property type="entry name" value="Fasciclin"/>
    <property type="match status" value="1"/>
</dbReference>
<dbReference type="EMBL" id="JALLPB020000462">
    <property type="protein sequence ID" value="KAL3808889.1"/>
    <property type="molecule type" value="Genomic_DNA"/>
</dbReference>
<dbReference type="PANTHER" id="PTHR46769:SF2">
    <property type="entry name" value="FIBROCYSTIN-L ISOFORM 2 PRECURSOR-RELATED"/>
    <property type="match status" value="1"/>
</dbReference>
<evidence type="ECO:0000259" key="4">
    <source>
        <dbReference type="PROSITE" id="PS50213"/>
    </source>
</evidence>
<dbReference type="SUPFAM" id="SSF82153">
    <property type="entry name" value="FAS1 domain"/>
    <property type="match status" value="1"/>
</dbReference>
<dbReference type="Gene3D" id="3.90.182.10">
    <property type="entry name" value="Toxin - Anthrax Protective Antigen,domain 1"/>
    <property type="match status" value="1"/>
</dbReference>
<feature type="region of interest" description="Disordered" evidence="2">
    <location>
        <begin position="1"/>
        <end position="109"/>
    </location>
</feature>
<dbReference type="Gene3D" id="2.30.180.10">
    <property type="entry name" value="FAS1 domain"/>
    <property type="match status" value="1"/>
</dbReference>
<feature type="domain" description="PA14" evidence="5">
    <location>
        <begin position="461"/>
        <end position="619"/>
    </location>
</feature>
<proteinExistence type="predicted"/>
<evidence type="ECO:0000256" key="1">
    <source>
        <dbReference type="ARBA" id="ARBA00022729"/>
    </source>
</evidence>
<feature type="domain" description="PA14" evidence="5">
    <location>
        <begin position="211"/>
        <end position="375"/>
    </location>
</feature>
<keyword evidence="1" id="KW-0732">Signal</keyword>
<keyword evidence="3" id="KW-0472">Membrane</keyword>
<feature type="compositionally biased region" description="Basic and acidic residues" evidence="2">
    <location>
        <begin position="64"/>
        <end position="76"/>
    </location>
</feature>
<dbReference type="PROSITE" id="PS50213">
    <property type="entry name" value="FAS1"/>
    <property type="match status" value="1"/>
</dbReference>
<dbReference type="SUPFAM" id="SSF56988">
    <property type="entry name" value="Anthrax protective antigen"/>
    <property type="match status" value="3"/>
</dbReference>
<dbReference type="Pfam" id="PF07691">
    <property type="entry name" value="PA14"/>
    <property type="match status" value="2"/>
</dbReference>
<feature type="region of interest" description="Disordered" evidence="2">
    <location>
        <begin position="177"/>
        <end position="209"/>
    </location>
</feature>
<dbReference type="SMART" id="SM00554">
    <property type="entry name" value="FAS1"/>
    <property type="match status" value="1"/>
</dbReference>
<comment type="caution">
    <text evidence="6">The sequence shown here is derived from an EMBL/GenBank/DDBJ whole genome shotgun (WGS) entry which is preliminary data.</text>
</comment>
<dbReference type="InterPro" id="IPR036378">
    <property type="entry name" value="FAS1_dom_sf"/>
</dbReference>
<dbReference type="InterPro" id="IPR011658">
    <property type="entry name" value="PA14_dom"/>
</dbReference>
<dbReference type="SMART" id="SM00758">
    <property type="entry name" value="PA14"/>
    <property type="match status" value="2"/>
</dbReference>
<feature type="domain" description="FAS1" evidence="4">
    <location>
        <begin position="906"/>
        <end position="1042"/>
    </location>
</feature>
<name>A0ABD3R830_9STRA</name>
<dbReference type="Proteomes" id="UP001530377">
    <property type="component" value="Unassembled WGS sequence"/>
</dbReference>
<feature type="domain" description="PA14" evidence="5">
    <location>
        <begin position="709"/>
        <end position="867"/>
    </location>
</feature>
<dbReference type="InterPro" id="IPR000782">
    <property type="entry name" value="FAS1_domain"/>
</dbReference>
<protein>
    <submittedName>
        <fullName evidence="6">Uncharacterized protein</fullName>
    </submittedName>
</protein>
<evidence type="ECO:0000313" key="6">
    <source>
        <dbReference type="EMBL" id="KAL3808889.1"/>
    </source>
</evidence>
<dbReference type="InterPro" id="IPR052387">
    <property type="entry name" value="Fibrocystin"/>
</dbReference>
<evidence type="ECO:0000256" key="3">
    <source>
        <dbReference type="SAM" id="Phobius"/>
    </source>
</evidence>
<dbReference type="AlphaFoldDB" id="A0ABD3R830"/>
<keyword evidence="7" id="KW-1185">Reference proteome</keyword>
<organism evidence="6 7">
    <name type="scientific">Cyclostephanos tholiformis</name>
    <dbReference type="NCBI Taxonomy" id="382380"/>
    <lineage>
        <taxon>Eukaryota</taxon>
        <taxon>Sar</taxon>
        <taxon>Stramenopiles</taxon>
        <taxon>Ochrophyta</taxon>
        <taxon>Bacillariophyta</taxon>
        <taxon>Coscinodiscophyceae</taxon>
        <taxon>Thalassiosirophycidae</taxon>
        <taxon>Stephanodiscales</taxon>
        <taxon>Stephanodiscaceae</taxon>
        <taxon>Cyclostephanos</taxon>
    </lineage>
</organism>
<dbReference type="PANTHER" id="PTHR46769">
    <property type="entry name" value="POLYCYSTIC KIDNEY AND HEPATIC DISEASE 1 (AUTOSOMAL RECESSIVE)-LIKE 1"/>
    <property type="match status" value="1"/>
</dbReference>
<evidence type="ECO:0000259" key="5">
    <source>
        <dbReference type="PROSITE" id="PS51820"/>
    </source>
</evidence>
<evidence type="ECO:0000313" key="7">
    <source>
        <dbReference type="Proteomes" id="UP001530377"/>
    </source>
</evidence>
<reference evidence="6 7" key="1">
    <citation type="submission" date="2024-10" db="EMBL/GenBank/DDBJ databases">
        <title>Updated reference genomes for cyclostephanoid diatoms.</title>
        <authorList>
            <person name="Roberts W.R."/>
            <person name="Alverson A.J."/>
        </authorList>
    </citation>
    <scope>NUCLEOTIDE SEQUENCE [LARGE SCALE GENOMIC DNA]</scope>
    <source>
        <strain evidence="6 7">AJA228-03</strain>
    </source>
</reference>